<proteinExistence type="predicted"/>
<dbReference type="OrthoDB" id="121660at2759"/>
<evidence type="ECO:0000313" key="1">
    <source>
        <dbReference type="EMBL" id="GMF33860.1"/>
    </source>
</evidence>
<accession>A0A9W6X8Y2</accession>
<evidence type="ECO:0000313" key="2">
    <source>
        <dbReference type="Proteomes" id="UP001165083"/>
    </source>
</evidence>
<protein>
    <submittedName>
        <fullName evidence="1">Unnamed protein product</fullName>
    </submittedName>
</protein>
<organism evidence="1 2">
    <name type="scientific">Phytophthora lilii</name>
    <dbReference type="NCBI Taxonomy" id="2077276"/>
    <lineage>
        <taxon>Eukaryota</taxon>
        <taxon>Sar</taxon>
        <taxon>Stramenopiles</taxon>
        <taxon>Oomycota</taxon>
        <taxon>Peronosporomycetes</taxon>
        <taxon>Peronosporales</taxon>
        <taxon>Peronosporaceae</taxon>
        <taxon>Phytophthora</taxon>
    </lineage>
</organism>
<name>A0A9W6X8Y2_9STRA</name>
<dbReference type="AlphaFoldDB" id="A0A9W6X8Y2"/>
<keyword evidence="2" id="KW-1185">Reference proteome</keyword>
<comment type="caution">
    <text evidence="1">The sequence shown here is derived from an EMBL/GenBank/DDBJ whole genome shotgun (WGS) entry which is preliminary data.</text>
</comment>
<sequence length="113" mass="12320">MTIVLWMREADCIKFAVTPSVLMLLFSGRFGPRGLTLLHFREVSEMDMLENGSNNSNFASDFSSSAVLPPAPTRSDSYDAILDGIHGLAVFAMSSDMTMTQAHLSSTSVRGQK</sequence>
<dbReference type="Proteomes" id="UP001165083">
    <property type="component" value="Unassembled WGS sequence"/>
</dbReference>
<gene>
    <name evidence="1" type="ORF">Plil01_001443000</name>
</gene>
<reference evidence="1" key="1">
    <citation type="submission" date="2023-04" db="EMBL/GenBank/DDBJ databases">
        <title>Phytophthora lilii NBRC 32176.</title>
        <authorList>
            <person name="Ichikawa N."/>
            <person name="Sato H."/>
            <person name="Tonouchi N."/>
        </authorList>
    </citation>
    <scope>NUCLEOTIDE SEQUENCE</scope>
    <source>
        <strain evidence="1">NBRC 32176</strain>
    </source>
</reference>
<dbReference type="EMBL" id="BSXW01001120">
    <property type="protein sequence ID" value="GMF33860.1"/>
    <property type="molecule type" value="Genomic_DNA"/>
</dbReference>